<dbReference type="RefSeq" id="WP_092666171.1">
    <property type="nucleotide sequence ID" value="NZ_LT629734.1"/>
</dbReference>
<organism evidence="2 3">
    <name type="scientific">Agrococcus carbonis</name>
    <dbReference type="NCBI Taxonomy" id="684552"/>
    <lineage>
        <taxon>Bacteria</taxon>
        <taxon>Bacillati</taxon>
        <taxon>Actinomycetota</taxon>
        <taxon>Actinomycetes</taxon>
        <taxon>Micrococcales</taxon>
        <taxon>Microbacteriaceae</taxon>
        <taxon>Agrococcus</taxon>
    </lineage>
</organism>
<reference evidence="3" key="1">
    <citation type="submission" date="2016-10" db="EMBL/GenBank/DDBJ databases">
        <authorList>
            <person name="Varghese N."/>
            <person name="Submissions S."/>
        </authorList>
    </citation>
    <scope>NUCLEOTIDE SEQUENCE [LARGE SCALE GENOMIC DNA]</scope>
    <source>
        <strain evidence="3">DSM 22965</strain>
    </source>
</reference>
<dbReference type="Proteomes" id="UP000199649">
    <property type="component" value="Chromosome I"/>
</dbReference>
<dbReference type="AlphaFoldDB" id="A0A1H1N8Y0"/>
<gene>
    <name evidence="2" type="ORF">SAMN04489719_1208</name>
</gene>
<keyword evidence="1" id="KW-0472">Membrane</keyword>
<feature type="transmembrane region" description="Helical" evidence="1">
    <location>
        <begin position="22"/>
        <end position="42"/>
    </location>
</feature>
<proteinExistence type="predicted"/>
<evidence type="ECO:0000256" key="1">
    <source>
        <dbReference type="SAM" id="Phobius"/>
    </source>
</evidence>
<sequence length="112" mass="11764">MTEEWEELEPQREWTTADRWRMAAWVLIFLNVLGLLVLAPAGDSGLAEAAAASGADDGPARMVFWLSVLGCTLVGNGIGAAAAATKQRWAIVPPVLAAAGCWVGFLVAQGLV</sequence>
<dbReference type="STRING" id="684552.SAMN04489719_1208"/>
<feature type="transmembrane region" description="Helical" evidence="1">
    <location>
        <begin position="91"/>
        <end position="111"/>
    </location>
</feature>
<keyword evidence="1" id="KW-1133">Transmembrane helix</keyword>
<feature type="transmembrane region" description="Helical" evidence="1">
    <location>
        <begin position="62"/>
        <end position="84"/>
    </location>
</feature>
<accession>A0A1H1N8Y0</accession>
<dbReference type="OrthoDB" id="5119393at2"/>
<dbReference type="EMBL" id="LT629734">
    <property type="protein sequence ID" value="SDR95541.1"/>
    <property type="molecule type" value="Genomic_DNA"/>
</dbReference>
<name>A0A1H1N8Y0_9MICO</name>
<keyword evidence="3" id="KW-1185">Reference proteome</keyword>
<keyword evidence="1" id="KW-0812">Transmembrane</keyword>
<evidence type="ECO:0000313" key="2">
    <source>
        <dbReference type="EMBL" id="SDR95541.1"/>
    </source>
</evidence>
<evidence type="ECO:0000313" key="3">
    <source>
        <dbReference type="Proteomes" id="UP000199649"/>
    </source>
</evidence>
<protein>
    <submittedName>
        <fullName evidence="2">Uncharacterized protein</fullName>
    </submittedName>
</protein>